<accession>K9AQA3</accession>
<feature type="transmembrane region" description="Helical" evidence="6">
    <location>
        <begin position="209"/>
        <end position="229"/>
    </location>
</feature>
<dbReference type="GO" id="GO:0016020">
    <property type="term" value="C:membrane"/>
    <property type="evidence" value="ECO:0007669"/>
    <property type="project" value="UniProtKB-SubCell"/>
</dbReference>
<dbReference type="PANTHER" id="PTHR32322:SF2">
    <property type="entry name" value="EAMA DOMAIN-CONTAINING PROTEIN"/>
    <property type="match status" value="1"/>
</dbReference>
<dbReference type="EMBL" id="AMSQ01000007">
    <property type="protein sequence ID" value="EKU48206.1"/>
    <property type="molecule type" value="Genomic_DNA"/>
</dbReference>
<keyword evidence="9" id="KW-1185">Reference proteome</keyword>
<gene>
    <name evidence="8" type="ORF">C273_05852</name>
</gene>
<dbReference type="InterPro" id="IPR000620">
    <property type="entry name" value="EamA_dom"/>
</dbReference>
<dbReference type="InterPro" id="IPR037185">
    <property type="entry name" value="EmrE-like"/>
</dbReference>
<keyword evidence="5 6" id="KW-0472">Membrane</keyword>
<feature type="transmembrane region" description="Helical" evidence="6">
    <location>
        <begin position="265"/>
        <end position="282"/>
    </location>
</feature>
<evidence type="ECO:0000256" key="4">
    <source>
        <dbReference type="ARBA" id="ARBA00022989"/>
    </source>
</evidence>
<dbReference type="eggNOG" id="COG0697">
    <property type="taxonomic scope" value="Bacteria"/>
</dbReference>
<feature type="domain" description="EamA" evidence="7">
    <location>
        <begin position="3"/>
        <end position="133"/>
    </location>
</feature>
<evidence type="ECO:0000256" key="2">
    <source>
        <dbReference type="ARBA" id="ARBA00007362"/>
    </source>
</evidence>
<feature type="transmembrane region" description="Helical" evidence="6">
    <location>
        <begin position="144"/>
        <end position="164"/>
    </location>
</feature>
<dbReference type="OrthoDB" id="2352272at2"/>
<comment type="caution">
    <text evidence="8">The sequence shown here is derived from an EMBL/GenBank/DDBJ whole genome shotgun (WGS) entry which is preliminary data.</text>
</comment>
<feature type="transmembrane region" description="Helical" evidence="6">
    <location>
        <begin position="241"/>
        <end position="259"/>
    </location>
</feature>
<evidence type="ECO:0000259" key="7">
    <source>
        <dbReference type="Pfam" id="PF00892"/>
    </source>
</evidence>
<feature type="transmembrane region" description="Helical" evidence="6">
    <location>
        <begin position="34"/>
        <end position="52"/>
    </location>
</feature>
<evidence type="ECO:0000256" key="1">
    <source>
        <dbReference type="ARBA" id="ARBA00004127"/>
    </source>
</evidence>
<organism evidence="8 9">
    <name type="scientific">Staphylococcus massiliensis S46</name>
    <dbReference type="NCBI Taxonomy" id="1229783"/>
    <lineage>
        <taxon>Bacteria</taxon>
        <taxon>Bacillati</taxon>
        <taxon>Bacillota</taxon>
        <taxon>Bacilli</taxon>
        <taxon>Bacillales</taxon>
        <taxon>Staphylococcaceae</taxon>
        <taxon>Staphylococcus</taxon>
    </lineage>
</organism>
<name>K9AQA3_9STAP</name>
<evidence type="ECO:0000313" key="9">
    <source>
        <dbReference type="Proteomes" id="UP000009885"/>
    </source>
</evidence>
<dbReference type="InterPro" id="IPR050638">
    <property type="entry name" value="AA-Vitamin_Transporters"/>
</dbReference>
<dbReference type="PATRIC" id="fig|1229783.3.peg.1183"/>
<comment type="similarity">
    <text evidence="2">Belongs to the EamA transporter family.</text>
</comment>
<keyword evidence="3 6" id="KW-0812">Transmembrane</keyword>
<feature type="transmembrane region" description="Helical" evidence="6">
    <location>
        <begin position="176"/>
        <end position="197"/>
    </location>
</feature>
<proteinExistence type="inferred from homology"/>
<feature type="transmembrane region" description="Helical" evidence="6">
    <location>
        <begin position="59"/>
        <end position="78"/>
    </location>
</feature>
<evidence type="ECO:0000256" key="6">
    <source>
        <dbReference type="SAM" id="Phobius"/>
    </source>
</evidence>
<reference evidence="8 9" key="1">
    <citation type="journal article" date="2013" name="Genome Announc.">
        <title>Genome Sequence of Staphylococcus massiliensis Strain S46, Isolated from the Surface of Healthy Human Skin.</title>
        <authorList>
            <person name="Srivastav R."/>
            <person name="Singh A."/>
            <person name="Jangir P.K."/>
            <person name="Kumari C."/>
            <person name="Muduli S."/>
            <person name="Sharma R."/>
        </authorList>
    </citation>
    <scope>NUCLEOTIDE SEQUENCE [LARGE SCALE GENOMIC DNA]</scope>
    <source>
        <strain evidence="8 9">S46</strain>
    </source>
</reference>
<keyword evidence="4 6" id="KW-1133">Transmembrane helix</keyword>
<dbReference type="RefSeq" id="WP_009383332.1">
    <property type="nucleotide sequence ID" value="NZ_AMSQ01000007.1"/>
</dbReference>
<feature type="domain" description="EamA" evidence="7">
    <location>
        <begin position="146"/>
        <end position="278"/>
    </location>
</feature>
<dbReference type="Proteomes" id="UP000009885">
    <property type="component" value="Unassembled WGS sequence"/>
</dbReference>
<dbReference type="PANTHER" id="PTHR32322">
    <property type="entry name" value="INNER MEMBRANE TRANSPORTER"/>
    <property type="match status" value="1"/>
</dbReference>
<sequence>MNYIMYLACMLIWGLNFIAVKIQGTDASLEISLLYRSLIAFLLFLILFIIKGKNLNTKLNWLTVIGFGLCNFAISYLLLYYGTILSSSVLVTIIFSMKVITTPILISIIFKTNIAKKIYIGGSLGMLSVVVTLVPEFNNVSGDFILGVTLAILGTLITSIGDVFSLYNSEKNIDPVIANMVGMFSATILLLTISIVTNQNFIIPDKVSYWIGLLYLSIMASFVAWLFYLHLVKNIGASESSFMVAGFPAIGGIASIIIGESQLNIYLILGIVFAILGAHTALSKKNSK</sequence>
<dbReference type="AlphaFoldDB" id="K9AQA3"/>
<feature type="transmembrane region" description="Helical" evidence="6">
    <location>
        <begin position="84"/>
        <end position="106"/>
    </location>
</feature>
<dbReference type="Pfam" id="PF00892">
    <property type="entry name" value="EamA"/>
    <property type="match status" value="2"/>
</dbReference>
<dbReference type="SUPFAM" id="SSF103481">
    <property type="entry name" value="Multidrug resistance efflux transporter EmrE"/>
    <property type="match status" value="2"/>
</dbReference>
<evidence type="ECO:0000256" key="5">
    <source>
        <dbReference type="ARBA" id="ARBA00023136"/>
    </source>
</evidence>
<feature type="transmembrane region" description="Helical" evidence="6">
    <location>
        <begin position="118"/>
        <end position="138"/>
    </location>
</feature>
<comment type="subcellular location">
    <subcellularLocation>
        <location evidence="1">Endomembrane system</location>
        <topology evidence="1">Multi-pass membrane protein</topology>
    </subcellularLocation>
</comment>
<protein>
    <recommendedName>
        <fullName evidence="7">EamA domain-containing protein</fullName>
    </recommendedName>
</protein>
<evidence type="ECO:0000256" key="3">
    <source>
        <dbReference type="ARBA" id="ARBA00022692"/>
    </source>
</evidence>
<evidence type="ECO:0000313" key="8">
    <source>
        <dbReference type="EMBL" id="EKU48206.1"/>
    </source>
</evidence>